<reference evidence="3" key="1">
    <citation type="submission" date="2020-12" db="EMBL/GenBank/DDBJ databases">
        <title>Genomic characterization of non-nitrogen-fixing Frankia strains.</title>
        <authorList>
            <person name="Carlos-Shanley C."/>
            <person name="Guerra T."/>
            <person name="Hahn D."/>
        </authorList>
    </citation>
    <scope>NUCLEOTIDE SEQUENCE</scope>
    <source>
        <strain evidence="3">CN6</strain>
    </source>
</reference>
<feature type="transmembrane region" description="Helical" evidence="1">
    <location>
        <begin position="177"/>
        <end position="202"/>
    </location>
</feature>
<feature type="transmembrane region" description="Helical" evidence="1">
    <location>
        <begin position="273"/>
        <end position="298"/>
    </location>
</feature>
<protein>
    <recommendedName>
        <fullName evidence="2">Signal transduction histidine kinase subgroup 3 dimerisation and phosphoacceptor domain-containing protein</fullName>
    </recommendedName>
</protein>
<dbReference type="Pfam" id="PF07730">
    <property type="entry name" value="HisKA_3"/>
    <property type="match status" value="1"/>
</dbReference>
<feature type="transmembrane region" description="Helical" evidence="1">
    <location>
        <begin position="214"/>
        <end position="235"/>
    </location>
</feature>
<keyword evidence="1" id="KW-0472">Membrane</keyword>
<dbReference type="EMBL" id="JAEACQ010000355">
    <property type="protein sequence ID" value="MBL7632884.1"/>
    <property type="molecule type" value="Genomic_DNA"/>
</dbReference>
<evidence type="ECO:0000313" key="3">
    <source>
        <dbReference type="EMBL" id="MBL7632884.1"/>
    </source>
</evidence>
<comment type="caution">
    <text evidence="3">The sequence shown here is derived from an EMBL/GenBank/DDBJ whole genome shotgun (WGS) entry which is preliminary data.</text>
</comment>
<evidence type="ECO:0000256" key="1">
    <source>
        <dbReference type="SAM" id="Phobius"/>
    </source>
</evidence>
<dbReference type="InterPro" id="IPR011712">
    <property type="entry name" value="Sig_transdc_His_kin_sub3_dim/P"/>
</dbReference>
<gene>
    <name evidence="3" type="ORF">I7412_38170</name>
</gene>
<accession>A0A937RQ57</accession>
<keyword evidence="4" id="KW-1185">Reference proteome</keyword>
<dbReference type="GO" id="GO:0000155">
    <property type="term" value="F:phosphorelay sensor kinase activity"/>
    <property type="evidence" value="ECO:0007669"/>
    <property type="project" value="InterPro"/>
</dbReference>
<keyword evidence="1" id="KW-0812">Transmembrane</keyword>
<feature type="transmembrane region" description="Helical" evidence="1">
    <location>
        <begin position="103"/>
        <end position="123"/>
    </location>
</feature>
<dbReference type="AlphaFoldDB" id="A0A937RQ57"/>
<feature type="transmembrane region" description="Helical" evidence="1">
    <location>
        <begin position="135"/>
        <end position="157"/>
    </location>
</feature>
<dbReference type="Proteomes" id="UP000604475">
    <property type="component" value="Unassembled WGS sequence"/>
</dbReference>
<feature type="transmembrane region" description="Helical" evidence="1">
    <location>
        <begin position="40"/>
        <end position="58"/>
    </location>
</feature>
<feature type="domain" description="Signal transduction histidine kinase subgroup 3 dimerisation and phosphoacceptor" evidence="2">
    <location>
        <begin position="469"/>
        <end position="539"/>
    </location>
</feature>
<proteinExistence type="predicted"/>
<evidence type="ECO:0000259" key="2">
    <source>
        <dbReference type="Pfam" id="PF07730"/>
    </source>
</evidence>
<evidence type="ECO:0000313" key="4">
    <source>
        <dbReference type="Proteomes" id="UP000604475"/>
    </source>
</evidence>
<keyword evidence="1" id="KW-1133">Transmembrane helix</keyword>
<dbReference type="GO" id="GO:0016020">
    <property type="term" value="C:membrane"/>
    <property type="evidence" value="ECO:0007669"/>
    <property type="project" value="InterPro"/>
</dbReference>
<dbReference type="Gene3D" id="1.20.5.1930">
    <property type="match status" value="1"/>
</dbReference>
<dbReference type="RefSeq" id="WP_203031875.1">
    <property type="nucleotide sequence ID" value="NZ_JAEACQ010000355.1"/>
</dbReference>
<sequence length="570" mass="60751">MRTSTLRRALLPATLFGLTLAAEVVACVLSWSLESRYDTVLYALSGATFAAAGALIVIRYPRHLVGWLFCAHALQNALMGDVAQGYGLRAAALGWPGGPAAEWVSTTSWAFNSPILNSIFLLFPDGRLPGRRWRWVLWAGGLGVALAVPGWGLGHLSDGEFAAGRNPLATDAVPTDLLFAAGSALIIGALVASVAALGVRLRAARGVPRQQLKWFTYAAAVAGVFLPTALVLWNVWPGVRILPAVALTALPIAACVAILRFRLYDIDVVINRTLVYGTITVLLAAAFAATVLTLGTVLGRGSPVATAVATLVVAVAFRPLRARVQAGVDRRFNRARYDALRRMADFLDALRAGRAAAEQVRDVLRDLLDDPGLDLLFFQTERAIYVDADGEPVADVDEAAAGRTRLPISRRDEPVALVLHRPRPDPLPRDVVAAGGLAIEMARLRVELRRQLAEVRASRARIVAAADEERRRIERDLHDGAQQRLVSIGLALRHAQHQLGAGAAGSARASRTLDDAVTQLGAAIDGLRELARGLPPAQLGGGLAPAFAELARQSPVPVEVRVDLPPVVTA</sequence>
<name>A0A937RQ57_9ACTN</name>
<feature type="transmembrane region" description="Helical" evidence="1">
    <location>
        <begin position="241"/>
        <end position="261"/>
    </location>
</feature>
<feature type="non-terminal residue" evidence="3">
    <location>
        <position position="570"/>
    </location>
</feature>
<dbReference type="GO" id="GO:0046983">
    <property type="term" value="F:protein dimerization activity"/>
    <property type="evidence" value="ECO:0007669"/>
    <property type="project" value="InterPro"/>
</dbReference>
<organism evidence="3 4">
    <name type="scientific">Frankia nepalensis</name>
    <dbReference type="NCBI Taxonomy" id="1836974"/>
    <lineage>
        <taxon>Bacteria</taxon>
        <taxon>Bacillati</taxon>
        <taxon>Actinomycetota</taxon>
        <taxon>Actinomycetes</taxon>
        <taxon>Frankiales</taxon>
        <taxon>Frankiaceae</taxon>
        <taxon>Frankia</taxon>
    </lineage>
</organism>